<protein>
    <recommendedName>
        <fullName evidence="13">Tyr recombinase domain-containing protein</fullName>
    </recommendedName>
</protein>
<dbReference type="PROSITE" id="PS51900">
    <property type="entry name" value="CB"/>
    <property type="match status" value="1"/>
</dbReference>
<dbReference type="InterPro" id="IPR044068">
    <property type="entry name" value="CB"/>
</dbReference>
<dbReference type="GO" id="GO:0003677">
    <property type="term" value="F:DNA binding"/>
    <property type="evidence" value="ECO:0007669"/>
    <property type="project" value="UniProtKB-KW"/>
</dbReference>
<evidence type="ECO:0000313" key="12">
    <source>
        <dbReference type="EMBL" id="KKO01135.1"/>
    </source>
</evidence>
<name>A0A0F9VAS1_9ZZZZ</name>
<feature type="domain" description="Tyr recombinase" evidence="10">
    <location>
        <begin position="180"/>
        <end position="378"/>
    </location>
</feature>
<dbReference type="PANTHER" id="PTHR30349:SF77">
    <property type="entry name" value="TYROSINE RECOMBINASE XERC"/>
    <property type="match status" value="1"/>
</dbReference>
<feature type="domain" description="Core-binding (CB)" evidence="11">
    <location>
        <begin position="27"/>
        <end position="131"/>
    </location>
</feature>
<dbReference type="Gene3D" id="1.10.443.10">
    <property type="entry name" value="Intergrase catalytic core"/>
    <property type="match status" value="1"/>
</dbReference>
<evidence type="ECO:0008006" key="13">
    <source>
        <dbReference type="Google" id="ProtNLM"/>
    </source>
</evidence>
<dbReference type="PANTHER" id="PTHR30349">
    <property type="entry name" value="PHAGE INTEGRASE-RELATED"/>
    <property type="match status" value="1"/>
</dbReference>
<dbReference type="PROSITE" id="PS51898">
    <property type="entry name" value="TYR_RECOMBINASE"/>
    <property type="match status" value="1"/>
</dbReference>
<dbReference type="SUPFAM" id="SSF56349">
    <property type="entry name" value="DNA breaking-rejoining enzymes"/>
    <property type="match status" value="1"/>
</dbReference>
<evidence type="ECO:0000259" key="10">
    <source>
        <dbReference type="PROSITE" id="PS51898"/>
    </source>
</evidence>
<evidence type="ECO:0000256" key="9">
    <source>
        <dbReference type="SAM" id="MobiDB-lite"/>
    </source>
</evidence>
<evidence type="ECO:0000256" key="6">
    <source>
        <dbReference type="ARBA" id="ARBA00023125"/>
    </source>
</evidence>
<feature type="compositionally biased region" description="Polar residues" evidence="9">
    <location>
        <begin position="383"/>
        <end position="395"/>
    </location>
</feature>
<reference evidence="12" key="1">
    <citation type="journal article" date="2015" name="Nature">
        <title>Complex archaea that bridge the gap between prokaryotes and eukaryotes.</title>
        <authorList>
            <person name="Spang A."/>
            <person name="Saw J.H."/>
            <person name="Jorgensen S.L."/>
            <person name="Zaremba-Niedzwiedzka K."/>
            <person name="Martijn J."/>
            <person name="Lind A.E."/>
            <person name="van Eijk R."/>
            <person name="Schleper C."/>
            <person name="Guy L."/>
            <person name="Ettema T.J."/>
        </authorList>
    </citation>
    <scope>NUCLEOTIDE SEQUENCE</scope>
</reference>
<organism evidence="12">
    <name type="scientific">marine sediment metagenome</name>
    <dbReference type="NCBI Taxonomy" id="412755"/>
    <lineage>
        <taxon>unclassified sequences</taxon>
        <taxon>metagenomes</taxon>
        <taxon>ecological metagenomes</taxon>
    </lineage>
</organism>
<dbReference type="GO" id="GO:0007059">
    <property type="term" value="P:chromosome segregation"/>
    <property type="evidence" value="ECO:0007669"/>
    <property type="project" value="UniProtKB-KW"/>
</dbReference>
<dbReference type="InterPro" id="IPR011010">
    <property type="entry name" value="DNA_brk_join_enz"/>
</dbReference>
<dbReference type="GO" id="GO:0005737">
    <property type="term" value="C:cytoplasm"/>
    <property type="evidence" value="ECO:0007669"/>
    <property type="project" value="UniProtKB-SubCell"/>
</dbReference>
<dbReference type="InterPro" id="IPR002104">
    <property type="entry name" value="Integrase_catalytic"/>
</dbReference>
<proteinExistence type="predicted"/>
<evidence type="ECO:0000256" key="8">
    <source>
        <dbReference type="ARBA" id="ARBA00023306"/>
    </source>
</evidence>
<evidence type="ECO:0000259" key="11">
    <source>
        <dbReference type="PROSITE" id="PS51900"/>
    </source>
</evidence>
<dbReference type="InterPro" id="IPR050090">
    <property type="entry name" value="Tyrosine_recombinase_XerCD"/>
</dbReference>
<keyword evidence="7" id="KW-0233">DNA recombination</keyword>
<keyword evidence="5" id="KW-0229">DNA integration</keyword>
<sequence>MANDLMSPTGQPLALNEMPSGVRISAKSDAQAVMAWLDEYTDSPQTWKAYRRESERLLLWLASQHLTLANINREVLRRFEEFLADPQPSEQWVGPSKPRAHPAWRPFRGALSPASRRQSLVILQGMFAWLVEAGWVNHNPFRLMRDKSRRLNNQSPHIERYLESELWAWLWQWLNRPVAVGQEVLTKRTIEKGNRAHFEQSRLRFIFGFAYLLAPRISEMADARMSDFQRSEGRWWWHVVGKGSKVARIPLPDDMLDCLGQWRQILGLPHDPSALEADTPLLRALDGQRSLGHNQLYRLIKATFHQAAQSLEEESGPPQHVAALRQATPHWLRHTSITHQAQSGISLRHLAESARHARLDTTSRYLHNEDIEWHSEQQRHRLSNSPSSRYNGADA</sequence>
<evidence type="ECO:0000256" key="4">
    <source>
        <dbReference type="ARBA" id="ARBA00022829"/>
    </source>
</evidence>
<dbReference type="InterPro" id="IPR010998">
    <property type="entry name" value="Integrase_recombinase_N"/>
</dbReference>
<evidence type="ECO:0000256" key="7">
    <source>
        <dbReference type="ARBA" id="ARBA00023172"/>
    </source>
</evidence>
<feature type="region of interest" description="Disordered" evidence="9">
    <location>
        <begin position="375"/>
        <end position="395"/>
    </location>
</feature>
<dbReference type="GO" id="GO:0051301">
    <property type="term" value="P:cell division"/>
    <property type="evidence" value="ECO:0007669"/>
    <property type="project" value="UniProtKB-KW"/>
</dbReference>
<dbReference type="InterPro" id="IPR013762">
    <property type="entry name" value="Integrase-like_cat_sf"/>
</dbReference>
<evidence type="ECO:0000256" key="2">
    <source>
        <dbReference type="ARBA" id="ARBA00022490"/>
    </source>
</evidence>
<keyword evidence="3" id="KW-0132">Cell division</keyword>
<gene>
    <name evidence="12" type="ORF">LCGC14_0121200</name>
</gene>
<dbReference type="CDD" id="cd00397">
    <property type="entry name" value="DNA_BRE_C"/>
    <property type="match status" value="1"/>
</dbReference>
<dbReference type="Gene3D" id="1.10.150.130">
    <property type="match status" value="1"/>
</dbReference>
<keyword evidence="4" id="KW-0159">Chromosome partition</keyword>
<keyword evidence="2" id="KW-0963">Cytoplasm</keyword>
<keyword evidence="6" id="KW-0238">DNA-binding</keyword>
<evidence type="ECO:0000256" key="1">
    <source>
        <dbReference type="ARBA" id="ARBA00004496"/>
    </source>
</evidence>
<dbReference type="Pfam" id="PF00589">
    <property type="entry name" value="Phage_integrase"/>
    <property type="match status" value="1"/>
</dbReference>
<accession>A0A0F9VAS1</accession>
<dbReference type="EMBL" id="LAZR01000037">
    <property type="protein sequence ID" value="KKO01135.1"/>
    <property type="molecule type" value="Genomic_DNA"/>
</dbReference>
<comment type="caution">
    <text evidence="12">The sequence shown here is derived from an EMBL/GenBank/DDBJ whole genome shotgun (WGS) entry which is preliminary data.</text>
</comment>
<dbReference type="GO" id="GO:0015074">
    <property type="term" value="P:DNA integration"/>
    <property type="evidence" value="ECO:0007669"/>
    <property type="project" value="UniProtKB-KW"/>
</dbReference>
<dbReference type="GO" id="GO:0006310">
    <property type="term" value="P:DNA recombination"/>
    <property type="evidence" value="ECO:0007669"/>
    <property type="project" value="UniProtKB-KW"/>
</dbReference>
<keyword evidence="8" id="KW-0131">Cell cycle</keyword>
<comment type="subcellular location">
    <subcellularLocation>
        <location evidence="1">Cytoplasm</location>
    </subcellularLocation>
</comment>
<evidence type="ECO:0000256" key="3">
    <source>
        <dbReference type="ARBA" id="ARBA00022618"/>
    </source>
</evidence>
<evidence type="ECO:0000256" key="5">
    <source>
        <dbReference type="ARBA" id="ARBA00022908"/>
    </source>
</evidence>
<dbReference type="AlphaFoldDB" id="A0A0F9VAS1"/>